<evidence type="ECO:0000256" key="8">
    <source>
        <dbReference type="RuleBase" id="RU366003"/>
    </source>
</evidence>
<dbReference type="Pfam" id="PF02811">
    <property type="entry name" value="PHP"/>
    <property type="match status" value="1"/>
</dbReference>
<keyword evidence="5 8" id="KW-0378">Hydrolase</keyword>
<comment type="caution">
    <text evidence="10">The sequence shown here is derived from an EMBL/GenBank/DDBJ whole genome shotgun (WGS) entry which is preliminary data.</text>
</comment>
<dbReference type="AlphaFoldDB" id="A0A845DR15"/>
<evidence type="ECO:0000256" key="1">
    <source>
        <dbReference type="ARBA" id="ARBA00004970"/>
    </source>
</evidence>
<evidence type="ECO:0000259" key="9">
    <source>
        <dbReference type="Pfam" id="PF02811"/>
    </source>
</evidence>
<organism evidence="10 11">
    <name type="scientific">Halobacillus litoralis</name>
    <dbReference type="NCBI Taxonomy" id="45668"/>
    <lineage>
        <taxon>Bacteria</taxon>
        <taxon>Bacillati</taxon>
        <taxon>Bacillota</taxon>
        <taxon>Bacilli</taxon>
        <taxon>Bacillales</taxon>
        <taxon>Bacillaceae</taxon>
        <taxon>Halobacillus</taxon>
    </lineage>
</organism>
<gene>
    <name evidence="10" type="primary">hisJ</name>
    <name evidence="10" type="ORF">GLW04_09150</name>
</gene>
<dbReference type="CDD" id="cd12110">
    <property type="entry name" value="PHP_HisPPase_Hisj_like"/>
    <property type="match status" value="1"/>
</dbReference>
<dbReference type="PANTHER" id="PTHR21039">
    <property type="entry name" value="HISTIDINOL PHOSPHATASE-RELATED"/>
    <property type="match status" value="1"/>
</dbReference>
<name>A0A845DR15_9BACI</name>
<dbReference type="RefSeq" id="WP_160836366.1">
    <property type="nucleotide sequence ID" value="NZ_WMET01000001.1"/>
</dbReference>
<dbReference type="GO" id="GO:0004401">
    <property type="term" value="F:histidinol-phosphatase activity"/>
    <property type="evidence" value="ECO:0007669"/>
    <property type="project" value="UniProtKB-UniRule"/>
</dbReference>
<dbReference type="GO" id="GO:0000105">
    <property type="term" value="P:L-histidine biosynthetic process"/>
    <property type="evidence" value="ECO:0007669"/>
    <property type="project" value="UniProtKB-UniRule"/>
</dbReference>
<dbReference type="EC" id="3.1.3.15" evidence="3 8"/>
<dbReference type="GO" id="GO:0005737">
    <property type="term" value="C:cytoplasm"/>
    <property type="evidence" value="ECO:0007669"/>
    <property type="project" value="TreeGrafter"/>
</dbReference>
<comment type="similarity">
    <text evidence="2 8">Belongs to the PHP hydrolase family. HisK subfamily.</text>
</comment>
<evidence type="ECO:0000256" key="6">
    <source>
        <dbReference type="ARBA" id="ARBA00023102"/>
    </source>
</evidence>
<comment type="pathway">
    <text evidence="1 8">Amino-acid biosynthesis; L-histidine biosynthesis; L-histidine from 5-phospho-alpha-D-ribose 1-diphosphate: step 8/9.</text>
</comment>
<protein>
    <recommendedName>
        <fullName evidence="3 8">Histidinol-phosphatase</fullName>
        <shortName evidence="8">HolPase</shortName>
        <ecNumber evidence="3 8">3.1.3.15</ecNumber>
    </recommendedName>
</protein>
<evidence type="ECO:0000313" key="10">
    <source>
        <dbReference type="EMBL" id="MYL20051.1"/>
    </source>
</evidence>
<reference evidence="10 11" key="1">
    <citation type="submission" date="2019-11" db="EMBL/GenBank/DDBJ databases">
        <title>Genome sequences of 17 halophilic strains isolated from different environments.</title>
        <authorList>
            <person name="Furrow R.E."/>
        </authorList>
    </citation>
    <scope>NUCLEOTIDE SEQUENCE [LARGE SCALE GENOMIC DNA]</scope>
    <source>
        <strain evidence="10 11">22511_23_Filter</strain>
    </source>
</reference>
<evidence type="ECO:0000256" key="5">
    <source>
        <dbReference type="ARBA" id="ARBA00022801"/>
    </source>
</evidence>
<dbReference type="Proteomes" id="UP000460949">
    <property type="component" value="Unassembled WGS sequence"/>
</dbReference>
<dbReference type="SUPFAM" id="SSF89550">
    <property type="entry name" value="PHP domain-like"/>
    <property type="match status" value="1"/>
</dbReference>
<accession>A0A845DR15</accession>
<sequence length="270" mass="30323">MKDGHIHTPYCPHGSKDSLENYIENAVKAGYSALTFTEHAPLPASFTDPAPAGDSSMDIKDLENYLADLNQLQKKYQNDLTILKGLEVDYIEGYEKEITSFLETYGPELDDSILSVHFLKGGRAWYCIDYSPDMFKEAAGDFGSVEALYHSYYETLSQSVITPLGTYKPKRIGHMTLVRKFQELYPGPENWQAYASRFLTLAKEHGFELDYNGAGTKKPHCKETYPPLAIAREASSMGIPLIYGSDAHTASALKQGWDTVDQSLVKPWRR</sequence>
<comment type="catalytic activity">
    <reaction evidence="7 8">
        <text>L-histidinol phosphate + H2O = L-histidinol + phosphate</text>
        <dbReference type="Rhea" id="RHEA:14465"/>
        <dbReference type="ChEBI" id="CHEBI:15377"/>
        <dbReference type="ChEBI" id="CHEBI:43474"/>
        <dbReference type="ChEBI" id="CHEBI:57699"/>
        <dbReference type="ChEBI" id="CHEBI:57980"/>
        <dbReference type="EC" id="3.1.3.15"/>
    </reaction>
</comment>
<dbReference type="PANTHER" id="PTHR21039:SF0">
    <property type="entry name" value="HISTIDINOL-PHOSPHATASE"/>
    <property type="match status" value="1"/>
</dbReference>
<keyword evidence="6 8" id="KW-0368">Histidine biosynthesis</keyword>
<dbReference type="InterPro" id="IPR010140">
    <property type="entry name" value="Histidinol_P_phosphatase_HisJ"/>
</dbReference>
<dbReference type="EMBL" id="WMET01000001">
    <property type="protein sequence ID" value="MYL20051.1"/>
    <property type="molecule type" value="Genomic_DNA"/>
</dbReference>
<dbReference type="UniPathway" id="UPA00031">
    <property type="reaction ID" value="UER00013"/>
</dbReference>
<keyword evidence="4 8" id="KW-0028">Amino-acid biosynthesis</keyword>
<evidence type="ECO:0000256" key="4">
    <source>
        <dbReference type="ARBA" id="ARBA00022605"/>
    </source>
</evidence>
<dbReference type="NCBIfam" id="TIGR01856">
    <property type="entry name" value="hisJ_fam"/>
    <property type="match status" value="1"/>
</dbReference>
<dbReference type="InterPro" id="IPR016195">
    <property type="entry name" value="Pol/histidinol_Pase-like"/>
</dbReference>
<evidence type="ECO:0000256" key="3">
    <source>
        <dbReference type="ARBA" id="ARBA00013085"/>
    </source>
</evidence>
<proteinExistence type="inferred from homology"/>
<feature type="domain" description="PHP" evidence="9">
    <location>
        <begin position="3"/>
        <end position="212"/>
    </location>
</feature>
<evidence type="ECO:0000256" key="7">
    <source>
        <dbReference type="ARBA" id="ARBA00049158"/>
    </source>
</evidence>
<dbReference type="NCBIfam" id="NF005996">
    <property type="entry name" value="PRK08123.1"/>
    <property type="match status" value="1"/>
</dbReference>
<evidence type="ECO:0000313" key="11">
    <source>
        <dbReference type="Proteomes" id="UP000460949"/>
    </source>
</evidence>
<dbReference type="Gene3D" id="3.20.20.140">
    <property type="entry name" value="Metal-dependent hydrolases"/>
    <property type="match status" value="1"/>
</dbReference>
<dbReference type="InterPro" id="IPR004013">
    <property type="entry name" value="PHP_dom"/>
</dbReference>
<evidence type="ECO:0000256" key="2">
    <source>
        <dbReference type="ARBA" id="ARBA00009152"/>
    </source>
</evidence>